<organism evidence="7 8">
    <name type="scientific">Candidatus Segetimicrobium genomatis</name>
    <dbReference type="NCBI Taxonomy" id="2569760"/>
    <lineage>
        <taxon>Bacteria</taxon>
        <taxon>Bacillati</taxon>
        <taxon>Candidatus Sysuimicrobiota</taxon>
        <taxon>Candidatus Sysuimicrobiia</taxon>
        <taxon>Candidatus Sysuimicrobiales</taxon>
        <taxon>Candidatus Segetimicrobiaceae</taxon>
        <taxon>Candidatus Segetimicrobium</taxon>
    </lineage>
</organism>
<feature type="transmembrane region" description="Helical" evidence="6">
    <location>
        <begin position="14"/>
        <end position="32"/>
    </location>
</feature>
<dbReference type="GO" id="GO:0005886">
    <property type="term" value="C:plasma membrane"/>
    <property type="evidence" value="ECO:0007669"/>
    <property type="project" value="UniProtKB-SubCell"/>
</dbReference>
<evidence type="ECO:0008006" key="9">
    <source>
        <dbReference type="Google" id="ProtNLM"/>
    </source>
</evidence>
<keyword evidence="2" id="KW-1003">Cell membrane</keyword>
<dbReference type="InterPro" id="IPR020948">
    <property type="entry name" value="P_starv_induced_PsiE-like"/>
</dbReference>
<evidence type="ECO:0000256" key="1">
    <source>
        <dbReference type="ARBA" id="ARBA00004651"/>
    </source>
</evidence>
<keyword evidence="3 6" id="KW-0812">Transmembrane</keyword>
<comment type="subcellular location">
    <subcellularLocation>
        <location evidence="1">Cell membrane</location>
        <topology evidence="1">Multi-pass membrane protein</topology>
    </subcellularLocation>
</comment>
<evidence type="ECO:0000256" key="5">
    <source>
        <dbReference type="ARBA" id="ARBA00023136"/>
    </source>
</evidence>
<evidence type="ECO:0000256" key="6">
    <source>
        <dbReference type="SAM" id="Phobius"/>
    </source>
</evidence>
<evidence type="ECO:0000256" key="4">
    <source>
        <dbReference type="ARBA" id="ARBA00022989"/>
    </source>
</evidence>
<feature type="transmembrane region" description="Helical" evidence="6">
    <location>
        <begin position="69"/>
        <end position="86"/>
    </location>
</feature>
<gene>
    <name evidence="7" type="ORF">E6H02_01225</name>
</gene>
<sequence length="111" mass="12404">IRQLMAPAIDFRTVIAEVLFVLVMVELVRLLMIYLQEHRVAVDFMVELGIVATLREIVLRGVVELRWEQIVALSVFLLALGVLLRFGDLRSLGRSEVADAGVTHDEVASCS</sequence>
<feature type="non-terminal residue" evidence="7">
    <location>
        <position position="1"/>
    </location>
</feature>
<dbReference type="Pfam" id="PF06146">
    <property type="entry name" value="PsiE"/>
    <property type="match status" value="1"/>
</dbReference>
<accession>A0A537M793</accession>
<protein>
    <recommendedName>
        <fullName evidence="9">Phosphate-starvation-inducible E-like protein</fullName>
    </recommendedName>
</protein>
<proteinExistence type="predicted"/>
<evidence type="ECO:0000256" key="2">
    <source>
        <dbReference type="ARBA" id="ARBA00022475"/>
    </source>
</evidence>
<keyword evidence="4 6" id="KW-1133">Transmembrane helix</keyword>
<evidence type="ECO:0000256" key="3">
    <source>
        <dbReference type="ARBA" id="ARBA00022692"/>
    </source>
</evidence>
<dbReference type="AlphaFoldDB" id="A0A537M793"/>
<reference evidence="7 8" key="1">
    <citation type="journal article" date="2019" name="Nat. Microbiol.">
        <title>Mediterranean grassland soil C-N compound turnover is dependent on rainfall and depth, and is mediated by genomically divergent microorganisms.</title>
        <authorList>
            <person name="Diamond S."/>
            <person name="Andeer P.F."/>
            <person name="Li Z."/>
            <person name="Crits-Christoph A."/>
            <person name="Burstein D."/>
            <person name="Anantharaman K."/>
            <person name="Lane K.R."/>
            <person name="Thomas B.C."/>
            <person name="Pan C."/>
            <person name="Northen T.R."/>
            <person name="Banfield J.F."/>
        </authorList>
    </citation>
    <scope>NUCLEOTIDE SEQUENCE [LARGE SCALE GENOMIC DNA]</scope>
    <source>
        <strain evidence="7">NP_5</strain>
    </source>
</reference>
<comment type="caution">
    <text evidence="7">The sequence shown here is derived from an EMBL/GenBank/DDBJ whole genome shotgun (WGS) entry which is preliminary data.</text>
</comment>
<evidence type="ECO:0000313" key="7">
    <source>
        <dbReference type="EMBL" id="TMJ16143.1"/>
    </source>
</evidence>
<name>A0A537M793_9BACT</name>
<dbReference type="Proteomes" id="UP000320393">
    <property type="component" value="Unassembled WGS sequence"/>
</dbReference>
<keyword evidence="5 6" id="KW-0472">Membrane</keyword>
<evidence type="ECO:0000313" key="8">
    <source>
        <dbReference type="Proteomes" id="UP000320393"/>
    </source>
</evidence>
<dbReference type="EMBL" id="VBAM01000031">
    <property type="protein sequence ID" value="TMJ16143.1"/>
    <property type="molecule type" value="Genomic_DNA"/>
</dbReference>